<dbReference type="InterPro" id="IPR001667">
    <property type="entry name" value="DDH_dom"/>
</dbReference>
<dbReference type="PROSITE" id="PS51257">
    <property type="entry name" value="PROKAR_LIPOPROTEIN"/>
    <property type="match status" value="1"/>
</dbReference>
<dbReference type="SMART" id="SM01131">
    <property type="entry name" value="DHHA2"/>
    <property type="match status" value="1"/>
</dbReference>
<dbReference type="RefSeq" id="WP_223928244.1">
    <property type="nucleotide sequence ID" value="NZ_BPTU01000004.1"/>
</dbReference>
<protein>
    <submittedName>
        <fullName evidence="7">Inorganic pyrophosphatase</fullName>
    </submittedName>
</protein>
<keyword evidence="8" id="KW-1185">Reference proteome</keyword>
<keyword evidence="4" id="KW-0464">Manganese</keyword>
<dbReference type="SUPFAM" id="SSF64182">
    <property type="entry name" value="DHH phosphoesterases"/>
    <property type="match status" value="1"/>
</dbReference>
<keyword evidence="3" id="KW-0378">Hydrolase</keyword>
<dbReference type="GO" id="GO:0005737">
    <property type="term" value="C:cytoplasm"/>
    <property type="evidence" value="ECO:0007669"/>
    <property type="project" value="InterPro"/>
</dbReference>
<dbReference type="Gene3D" id="3.90.1640.10">
    <property type="entry name" value="inorganic pyrophosphatase (n-terminal core)"/>
    <property type="match status" value="1"/>
</dbReference>
<dbReference type="Proteomes" id="UP000825483">
    <property type="component" value="Unassembled WGS sequence"/>
</dbReference>
<reference evidence="7" key="1">
    <citation type="journal article" date="2022" name="Int. J. Syst. Evol. Microbiol.">
        <title>Prevotella lacticifex sp. nov., isolated from the rumen of cows.</title>
        <authorList>
            <person name="Shinkai T."/>
            <person name="Ikeyama N."/>
            <person name="Kumagai M."/>
            <person name="Ohmori H."/>
            <person name="Sakamoto M."/>
            <person name="Ohkuma M."/>
            <person name="Mitsumori M."/>
        </authorList>
    </citation>
    <scope>NUCLEOTIDE SEQUENCE</scope>
    <source>
        <strain evidence="7">R5076</strain>
    </source>
</reference>
<dbReference type="PANTHER" id="PTHR47618:SF1">
    <property type="entry name" value="BIFUNCTIONAL OLIGORIBONUCLEASE AND PAP PHOSPHATASE NRNA"/>
    <property type="match status" value="1"/>
</dbReference>
<dbReference type="Pfam" id="PF02833">
    <property type="entry name" value="DHHA2"/>
    <property type="match status" value="1"/>
</dbReference>
<name>A0A9R1CWN9_9BACT</name>
<evidence type="ECO:0000256" key="5">
    <source>
        <dbReference type="SAM" id="SignalP"/>
    </source>
</evidence>
<organism evidence="7 8">
    <name type="scientific">Prevotella lacticifex</name>
    <dbReference type="NCBI Taxonomy" id="2854755"/>
    <lineage>
        <taxon>Bacteria</taxon>
        <taxon>Pseudomonadati</taxon>
        <taxon>Bacteroidota</taxon>
        <taxon>Bacteroidia</taxon>
        <taxon>Bacteroidales</taxon>
        <taxon>Prevotellaceae</taxon>
        <taxon>Prevotella</taxon>
    </lineage>
</organism>
<evidence type="ECO:0000313" key="7">
    <source>
        <dbReference type="EMBL" id="GJG57769.1"/>
    </source>
</evidence>
<evidence type="ECO:0000256" key="4">
    <source>
        <dbReference type="ARBA" id="ARBA00023211"/>
    </source>
</evidence>
<comment type="caution">
    <text evidence="7">The sequence shown here is derived from an EMBL/GenBank/DDBJ whole genome shotgun (WGS) entry which is preliminary data.</text>
</comment>
<dbReference type="GO" id="GO:0046872">
    <property type="term" value="F:metal ion binding"/>
    <property type="evidence" value="ECO:0007669"/>
    <property type="project" value="UniProtKB-KW"/>
</dbReference>
<evidence type="ECO:0000256" key="3">
    <source>
        <dbReference type="ARBA" id="ARBA00022801"/>
    </source>
</evidence>
<dbReference type="PANTHER" id="PTHR47618">
    <property type="entry name" value="BIFUNCTIONAL OLIGORIBONUCLEASE AND PAP PHOSPHATASE NRNA"/>
    <property type="match status" value="1"/>
</dbReference>
<dbReference type="InterPro" id="IPR038222">
    <property type="entry name" value="DHHA2_dom_sf"/>
</dbReference>
<evidence type="ECO:0000256" key="1">
    <source>
        <dbReference type="ARBA" id="ARBA00001936"/>
    </source>
</evidence>
<gene>
    <name evidence="7" type="ORF">PRLR5076_06200</name>
</gene>
<dbReference type="Pfam" id="PF01368">
    <property type="entry name" value="DHH"/>
    <property type="match status" value="1"/>
</dbReference>
<proteinExistence type="predicted"/>
<dbReference type="InterPro" id="IPR038763">
    <property type="entry name" value="DHH_sf"/>
</dbReference>
<evidence type="ECO:0000259" key="6">
    <source>
        <dbReference type="SMART" id="SM01131"/>
    </source>
</evidence>
<dbReference type="EMBL" id="BPUB01000001">
    <property type="protein sequence ID" value="GJG57769.1"/>
    <property type="molecule type" value="Genomic_DNA"/>
</dbReference>
<dbReference type="InterPro" id="IPR004097">
    <property type="entry name" value="DHHA2"/>
</dbReference>
<feature type="domain" description="DHHA2" evidence="6">
    <location>
        <begin position="231"/>
        <end position="369"/>
    </location>
</feature>
<comment type="cofactor">
    <cofactor evidence="1">
        <name>Mn(2+)</name>
        <dbReference type="ChEBI" id="CHEBI:29035"/>
    </cofactor>
</comment>
<keyword evidence="2" id="KW-0479">Metal-binding</keyword>
<feature type="signal peptide" evidence="5">
    <location>
        <begin position="1"/>
        <end position="25"/>
    </location>
</feature>
<feature type="chain" id="PRO_5040387160" evidence="5">
    <location>
        <begin position="26"/>
        <end position="370"/>
    </location>
</feature>
<dbReference type="InterPro" id="IPR051319">
    <property type="entry name" value="Oligoribo/pAp-PDE_c-di-AMP_PDE"/>
</dbReference>
<keyword evidence="5" id="KW-0732">Signal</keyword>
<dbReference type="GeneID" id="72468670"/>
<sequence>MNKNRLWLMATILVCGLGLFTSCSSEDDPLVIPEQGKAFRAMLKTLDWGADTTFVYGHKTPDVDAVCSSLGYAKLMNALGYNCKAKVSSATNRETAYISGVFGFELPELKSSVVPQTRLILTDHTDYAQCVDGAREAIILQKIDHHVEGDIQDSGIPYVRREMIGSTCTIIYEMYRETGVDIDDETARILLAGLLSDTRNLTKTTTQHEDSVAWTALVAQLQLEDKVAEINRQMADAANNYDGMSDGEIFLSDYKEYEIGGKAIGFSSLNCKASEMDDFISRMLGVMPQVMCDNRRDMLFAKIDNLVPNPDESDPDTPFVEDGTYFIYYGEGTQAVAEAIFGPSLREGVTYSKEELSRKQIVPRITEILQ</sequence>
<evidence type="ECO:0000256" key="2">
    <source>
        <dbReference type="ARBA" id="ARBA00022723"/>
    </source>
</evidence>
<dbReference type="AlphaFoldDB" id="A0A9R1CWN9"/>
<dbReference type="GO" id="GO:0016462">
    <property type="term" value="F:pyrophosphatase activity"/>
    <property type="evidence" value="ECO:0007669"/>
    <property type="project" value="InterPro"/>
</dbReference>
<dbReference type="Gene3D" id="3.10.310.20">
    <property type="entry name" value="DHHA2 domain"/>
    <property type="match status" value="1"/>
</dbReference>
<evidence type="ECO:0000313" key="8">
    <source>
        <dbReference type="Proteomes" id="UP000825483"/>
    </source>
</evidence>
<accession>A0A9R1CWN9</accession>